<dbReference type="GO" id="GO:0006412">
    <property type="term" value="P:translation"/>
    <property type="evidence" value="ECO:0007669"/>
    <property type="project" value="InterPro"/>
</dbReference>
<dbReference type="OMA" id="PANAFQM"/>
<dbReference type="InterPro" id="IPR052008">
    <property type="entry name" value="Mitoribosomal_protein_bL33"/>
</dbReference>
<dbReference type="VEuPathDB" id="FungiDB:SAPIO_CDS9339"/>
<reference evidence="9 10" key="1">
    <citation type="journal article" date="2014" name="Genome Announc.">
        <title>Draft genome sequence of the pathogenic fungus Scedosporium apiospermum.</title>
        <authorList>
            <person name="Vandeputte P."/>
            <person name="Ghamrawi S."/>
            <person name="Rechenmann M."/>
            <person name="Iltis A."/>
            <person name="Giraud S."/>
            <person name="Fleury M."/>
            <person name="Thornton C."/>
            <person name="Delhaes L."/>
            <person name="Meyer W."/>
            <person name="Papon N."/>
            <person name="Bouchara J.P."/>
        </authorList>
    </citation>
    <scope>NUCLEOTIDE SEQUENCE [LARGE SCALE GENOMIC DNA]</scope>
    <source>
        <strain evidence="9 10">IHEM 14462</strain>
    </source>
</reference>
<dbReference type="Proteomes" id="UP000028545">
    <property type="component" value="Unassembled WGS sequence"/>
</dbReference>
<dbReference type="GO" id="GO:1990904">
    <property type="term" value="C:ribonucleoprotein complex"/>
    <property type="evidence" value="ECO:0007669"/>
    <property type="project" value="UniProtKB-KW"/>
</dbReference>
<evidence type="ECO:0000256" key="7">
    <source>
        <dbReference type="SAM" id="MobiDB-lite"/>
    </source>
</evidence>
<comment type="subcellular location">
    <subcellularLocation>
        <location evidence="1">Mitochondrion</location>
    </subcellularLocation>
</comment>
<proteinExistence type="inferred from homology"/>
<keyword evidence="4" id="KW-0496">Mitochondrion</keyword>
<name>A0A084FWL1_PSEDA</name>
<evidence type="ECO:0000313" key="9">
    <source>
        <dbReference type="EMBL" id="KEZ39473.1"/>
    </source>
</evidence>
<protein>
    <recommendedName>
        <fullName evidence="6">Large ribosomal subunit protein bL33m</fullName>
    </recommendedName>
</protein>
<evidence type="ECO:0000256" key="3">
    <source>
        <dbReference type="ARBA" id="ARBA00022980"/>
    </source>
</evidence>
<keyword evidence="5" id="KW-0687">Ribonucleoprotein</keyword>
<comment type="caution">
    <text evidence="9">The sequence shown here is derived from an EMBL/GenBank/DDBJ whole genome shotgun (WGS) entry which is preliminary data.</text>
</comment>
<feature type="region of interest" description="Disordered" evidence="7">
    <location>
        <begin position="1"/>
        <end position="24"/>
    </location>
</feature>
<dbReference type="GO" id="GO:0005840">
    <property type="term" value="C:ribosome"/>
    <property type="evidence" value="ECO:0007669"/>
    <property type="project" value="UniProtKB-KW"/>
</dbReference>
<evidence type="ECO:0000256" key="6">
    <source>
        <dbReference type="ARBA" id="ARBA00035275"/>
    </source>
</evidence>
<keyword evidence="8" id="KW-1133">Transmembrane helix</keyword>
<dbReference type="PANTHER" id="PTHR47037">
    <property type="entry name" value="39S RIBOSOMAL PROTEIN L33, MITOCHONDRIAL"/>
    <property type="match status" value="1"/>
</dbReference>
<evidence type="ECO:0000256" key="1">
    <source>
        <dbReference type="ARBA" id="ARBA00004173"/>
    </source>
</evidence>
<dbReference type="RefSeq" id="XP_016639272.1">
    <property type="nucleotide sequence ID" value="XM_016790762.1"/>
</dbReference>
<dbReference type="InterPro" id="IPR038584">
    <property type="entry name" value="Ribosomal_bL33_sf"/>
</dbReference>
<keyword evidence="8" id="KW-0472">Membrane</keyword>
<dbReference type="GO" id="GO:0003735">
    <property type="term" value="F:structural constituent of ribosome"/>
    <property type="evidence" value="ECO:0007669"/>
    <property type="project" value="InterPro"/>
</dbReference>
<evidence type="ECO:0000256" key="2">
    <source>
        <dbReference type="ARBA" id="ARBA00007596"/>
    </source>
</evidence>
<keyword evidence="3" id="KW-0689">Ribosomal protein</keyword>
<feature type="transmembrane region" description="Helical" evidence="8">
    <location>
        <begin position="47"/>
        <end position="64"/>
    </location>
</feature>
<dbReference type="HOGENOM" id="CLU_191668_0_0_1"/>
<dbReference type="Gene3D" id="2.20.28.120">
    <property type="entry name" value="Ribosomal protein L33"/>
    <property type="match status" value="1"/>
</dbReference>
<dbReference type="NCBIfam" id="TIGR01023">
    <property type="entry name" value="rpmG_bact"/>
    <property type="match status" value="1"/>
</dbReference>
<organism evidence="9 10">
    <name type="scientific">Pseudallescheria apiosperma</name>
    <name type="common">Scedosporium apiospermum</name>
    <dbReference type="NCBI Taxonomy" id="563466"/>
    <lineage>
        <taxon>Eukaryota</taxon>
        <taxon>Fungi</taxon>
        <taxon>Dikarya</taxon>
        <taxon>Ascomycota</taxon>
        <taxon>Pezizomycotina</taxon>
        <taxon>Sordariomycetes</taxon>
        <taxon>Hypocreomycetidae</taxon>
        <taxon>Microascales</taxon>
        <taxon>Microascaceae</taxon>
        <taxon>Scedosporium</taxon>
    </lineage>
</organism>
<dbReference type="GO" id="GO:0005739">
    <property type="term" value="C:mitochondrion"/>
    <property type="evidence" value="ECO:0007669"/>
    <property type="project" value="UniProtKB-SubCell"/>
</dbReference>
<accession>A0A084FWL1</accession>
<sequence>MQGGRRGGRHEEEVRMPRPPIPLRTLELGRQPANAFQMAKKGKSRVIIVRLLSMAATGFFYTFRRKRTAPPMSMLKYDPIVRKHVLFLEQKRKGGK</sequence>
<dbReference type="OrthoDB" id="275534at2759"/>
<evidence type="ECO:0000256" key="5">
    <source>
        <dbReference type="ARBA" id="ARBA00023274"/>
    </source>
</evidence>
<dbReference type="SUPFAM" id="SSF57829">
    <property type="entry name" value="Zn-binding ribosomal proteins"/>
    <property type="match status" value="1"/>
</dbReference>
<dbReference type="PANTHER" id="PTHR47037:SF1">
    <property type="entry name" value="LARGE RIBOSOMAL SUBUNIT PROTEIN BL33M"/>
    <property type="match status" value="1"/>
</dbReference>
<keyword evidence="8" id="KW-0812">Transmembrane</keyword>
<dbReference type="AlphaFoldDB" id="A0A084FWL1"/>
<evidence type="ECO:0000256" key="4">
    <source>
        <dbReference type="ARBA" id="ARBA00023128"/>
    </source>
</evidence>
<keyword evidence="10" id="KW-1185">Reference proteome</keyword>
<dbReference type="Pfam" id="PF00471">
    <property type="entry name" value="Ribosomal_L33"/>
    <property type="match status" value="1"/>
</dbReference>
<evidence type="ECO:0000256" key="8">
    <source>
        <dbReference type="SAM" id="Phobius"/>
    </source>
</evidence>
<dbReference type="InterPro" id="IPR001705">
    <property type="entry name" value="Ribosomal_bL33"/>
</dbReference>
<dbReference type="KEGG" id="sapo:SAPIO_CDS9339"/>
<dbReference type="GeneID" id="27728411"/>
<dbReference type="InterPro" id="IPR011332">
    <property type="entry name" value="Ribosomal_zn-bd"/>
</dbReference>
<comment type="similarity">
    <text evidence="2">Belongs to the bacterial ribosomal protein bL33 family.</text>
</comment>
<dbReference type="EMBL" id="JOWA01000143">
    <property type="protein sequence ID" value="KEZ39473.1"/>
    <property type="molecule type" value="Genomic_DNA"/>
</dbReference>
<evidence type="ECO:0000313" key="10">
    <source>
        <dbReference type="Proteomes" id="UP000028545"/>
    </source>
</evidence>
<gene>
    <name evidence="9" type="ORF">SAPIO_CDS9339</name>
</gene>